<protein>
    <recommendedName>
        <fullName evidence="8">Peptidase A1 domain-containing protein</fullName>
    </recommendedName>
</protein>
<proteinExistence type="inferred from homology"/>
<evidence type="ECO:0000256" key="2">
    <source>
        <dbReference type="ARBA" id="ARBA00022670"/>
    </source>
</evidence>
<dbReference type="GO" id="GO:0004190">
    <property type="term" value="F:aspartic-type endopeptidase activity"/>
    <property type="evidence" value="ECO:0007669"/>
    <property type="project" value="UniProtKB-KW"/>
</dbReference>
<dbReference type="Proteomes" id="UP001178507">
    <property type="component" value="Unassembled WGS sequence"/>
</dbReference>
<dbReference type="AlphaFoldDB" id="A0AA36NN82"/>
<evidence type="ECO:0000259" key="8">
    <source>
        <dbReference type="PROSITE" id="PS51767"/>
    </source>
</evidence>
<comment type="caution">
    <text evidence="9">The sequence shown here is derived from an EMBL/GenBank/DDBJ whole genome shotgun (WGS) entry which is preliminary data.</text>
</comment>
<reference evidence="9" key="1">
    <citation type="submission" date="2023-08" db="EMBL/GenBank/DDBJ databases">
        <authorList>
            <person name="Chen Y."/>
            <person name="Shah S."/>
            <person name="Dougan E. K."/>
            <person name="Thang M."/>
            <person name="Chan C."/>
        </authorList>
    </citation>
    <scope>NUCLEOTIDE SEQUENCE</scope>
</reference>
<dbReference type="PANTHER" id="PTHR47966:SF51">
    <property type="entry name" value="BETA-SITE APP-CLEAVING ENZYME, ISOFORM A-RELATED"/>
    <property type="match status" value="1"/>
</dbReference>
<feature type="active site" evidence="5">
    <location>
        <position position="342"/>
    </location>
</feature>
<organism evidence="9 10">
    <name type="scientific">Effrenium voratum</name>
    <dbReference type="NCBI Taxonomy" id="2562239"/>
    <lineage>
        <taxon>Eukaryota</taxon>
        <taxon>Sar</taxon>
        <taxon>Alveolata</taxon>
        <taxon>Dinophyceae</taxon>
        <taxon>Suessiales</taxon>
        <taxon>Symbiodiniaceae</taxon>
        <taxon>Effrenium</taxon>
    </lineage>
</organism>
<gene>
    <name evidence="9" type="ORF">EVOR1521_LOCUS31736</name>
</gene>
<evidence type="ECO:0000256" key="1">
    <source>
        <dbReference type="ARBA" id="ARBA00007447"/>
    </source>
</evidence>
<dbReference type="InterPro" id="IPR001461">
    <property type="entry name" value="Aspartic_peptidase_A1"/>
</dbReference>
<dbReference type="FunFam" id="2.40.70.10:FF:000115">
    <property type="entry name" value="Lysosomal aspartic protease"/>
    <property type="match status" value="1"/>
</dbReference>
<dbReference type="PROSITE" id="PS00141">
    <property type="entry name" value="ASP_PROTEASE"/>
    <property type="match status" value="1"/>
</dbReference>
<dbReference type="PROSITE" id="PS51767">
    <property type="entry name" value="PEPTIDASE_A1"/>
    <property type="match status" value="2"/>
</dbReference>
<dbReference type="GO" id="GO:0016485">
    <property type="term" value="P:protein processing"/>
    <property type="evidence" value="ECO:0007669"/>
    <property type="project" value="UniProtKB-ARBA"/>
</dbReference>
<evidence type="ECO:0000256" key="6">
    <source>
        <dbReference type="RuleBase" id="RU000454"/>
    </source>
</evidence>
<keyword evidence="2 6" id="KW-0645">Protease</keyword>
<feature type="active site" evidence="5">
    <location>
        <position position="137"/>
    </location>
</feature>
<dbReference type="Gene3D" id="2.40.70.10">
    <property type="entry name" value="Acid Proteases"/>
    <property type="match status" value="3"/>
</dbReference>
<comment type="similarity">
    <text evidence="1 6">Belongs to the peptidase A1 family.</text>
</comment>
<keyword evidence="7" id="KW-0732">Signal</keyword>
<evidence type="ECO:0000256" key="4">
    <source>
        <dbReference type="ARBA" id="ARBA00022801"/>
    </source>
</evidence>
<dbReference type="InterPro" id="IPR001969">
    <property type="entry name" value="Aspartic_peptidase_AS"/>
</dbReference>
<accession>A0AA36NN82</accession>
<sequence>MAKQQLSLLLASLLAFAAADDATSFLAMPPTDLAADLMALKAQAAKAKAAPGLAPGLAGDLAALLAQKGATESAAETAVAVPAEAAAAAESPLHTVRLVKQYVPIERNGSVIAYKTAYFGKIQVGSPEPQDFTVVFDTGSAHLVVPNSACTRETCLKHNRYNETLSMSSVPIEHDGTRLPRGSVSQHSVSITFGTGKVSGTFVRDTACLEGGRAGQAGPACAEVNMVVANDMSDQPFSLFHFDGILGLGLEALSLGPGFSFFGQMAQALPVQQFSVFLARTDQGKSSISFGGHEESKAASGFSWVPVAKPELGYWQVQIHAVRVGDTVLEECADGGCRAILDTGTSLLGAPRQAIKTLHSLLSRNVLVAPKGIGQGEGFVAQEEADEALARDCRMQEGLKLTFDLGPTVPGIVLDAEDYFRPKPFNMTVPEAENPEAWKLTCRSLLLPLDLQAPLGPKTFILGEPVLRKYYTIYDWASRRVGFAQADHSQDEEVDGASAIGTPEAGRLAWQSERRKEGSLVAGVDRSRFASELHWAPVAKPQHGHWQLAVRSIRVGNETVDLCDAGDCTAIADTGTSLIGVPKAFVQKMHWLLARRVEDEKVDPTEHFDCRGQPGPDIVFDLGDGLELTVGAEEYSRPAALRVITNATGEEELICRASLLPVEEIPSLGSKAWILGEPVLRKYYSAYDWKNQRIGFAEAVQPPAAAQGEKPRHRVIGAPSEEVPAPTVVYI</sequence>
<dbReference type="CDD" id="cd05471">
    <property type="entry name" value="pepsin_like"/>
    <property type="match status" value="2"/>
</dbReference>
<evidence type="ECO:0000256" key="3">
    <source>
        <dbReference type="ARBA" id="ARBA00022750"/>
    </source>
</evidence>
<keyword evidence="10" id="KW-1185">Reference proteome</keyword>
<feature type="domain" description="Peptidase A1" evidence="8">
    <location>
        <begin position="118"/>
        <end position="484"/>
    </location>
</feature>
<name>A0AA36NN82_9DINO</name>
<feature type="signal peptide" evidence="7">
    <location>
        <begin position="1"/>
        <end position="19"/>
    </location>
</feature>
<dbReference type="InterPro" id="IPR034164">
    <property type="entry name" value="Pepsin-like_dom"/>
</dbReference>
<dbReference type="Pfam" id="PF00026">
    <property type="entry name" value="Asp"/>
    <property type="match status" value="2"/>
</dbReference>
<dbReference type="PANTHER" id="PTHR47966">
    <property type="entry name" value="BETA-SITE APP-CLEAVING ENZYME, ISOFORM A-RELATED"/>
    <property type="match status" value="1"/>
</dbReference>
<evidence type="ECO:0000313" key="10">
    <source>
        <dbReference type="Proteomes" id="UP001178507"/>
    </source>
</evidence>
<keyword evidence="4 6" id="KW-0378">Hydrolase</keyword>
<evidence type="ECO:0000256" key="7">
    <source>
        <dbReference type="SAM" id="SignalP"/>
    </source>
</evidence>
<dbReference type="EMBL" id="CAUJNA010003854">
    <property type="protein sequence ID" value="CAJ1411068.1"/>
    <property type="molecule type" value="Genomic_DNA"/>
</dbReference>
<dbReference type="InterPro" id="IPR021109">
    <property type="entry name" value="Peptidase_aspartic_dom_sf"/>
</dbReference>
<dbReference type="SUPFAM" id="SSF50630">
    <property type="entry name" value="Acid proteases"/>
    <property type="match status" value="2"/>
</dbReference>
<evidence type="ECO:0000313" key="9">
    <source>
        <dbReference type="EMBL" id="CAJ1411068.1"/>
    </source>
</evidence>
<feature type="chain" id="PRO_5041323292" description="Peptidase A1 domain-containing protein" evidence="7">
    <location>
        <begin position="20"/>
        <end position="731"/>
    </location>
</feature>
<keyword evidence="3 6" id="KW-0064">Aspartyl protease</keyword>
<dbReference type="PRINTS" id="PR00792">
    <property type="entry name" value="PEPSIN"/>
</dbReference>
<dbReference type="InterPro" id="IPR033121">
    <property type="entry name" value="PEPTIDASE_A1"/>
</dbReference>
<evidence type="ECO:0000256" key="5">
    <source>
        <dbReference type="PIRSR" id="PIRSR601461-1"/>
    </source>
</evidence>
<feature type="domain" description="Peptidase A1" evidence="8">
    <location>
        <begin position="508"/>
        <end position="697"/>
    </location>
</feature>